<dbReference type="InterPro" id="IPR036005">
    <property type="entry name" value="Creatinase/aminopeptidase-like"/>
</dbReference>
<dbReference type="AlphaFoldDB" id="A0A317PQ66"/>
<sequence>MLKTARLAEMDWPRYAAAPLPTSPGPDLYRRRIEATRARMREEGIDTLVVYADREHFGTMVWLTNFDPRFEEALLVIRHDRKPLFIVGNECESYLGIAPMFAAGEIRHERQQSFSLISQPRTSSRLLSAILAGEGISHGTRVGVSGWKYFTAAEHPDPRHAIDAPAFIADVLRTLAGHDQVTNETAMFMSPRDGLRTVVDADDIAHFEYANSVVSQSMRSMLFALSDGMTDFDAVIAAGLNGLPLGCHPTFCTGDTAPLGLAGPMGNRLRRGQPLSANLCIWRANCCRAGWLASSAADLPDAASDYVEAFAGPYTVALDRWFSMMRPGVAGGDIKAEIDRLLPFGKFGVFLNPGHLIDTDEWVSSPIFEGSAIPLRSGHVMQVDIIPSSRTYFSARMEDTVVIADKRLRDELRARHPEVHGRIMARSDFMRDTMGFDVPETMLPLSDMAGIAPPFLFAPEKLIRLG</sequence>
<organism evidence="1 2">
    <name type="scientific">Hoeflea marina</name>
    <dbReference type="NCBI Taxonomy" id="274592"/>
    <lineage>
        <taxon>Bacteria</taxon>
        <taxon>Pseudomonadati</taxon>
        <taxon>Pseudomonadota</taxon>
        <taxon>Alphaproteobacteria</taxon>
        <taxon>Hyphomicrobiales</taxon>
        <taxon>Rhizobiaceae</taxon>
        <taxon>Hoeflea</taxon>
    </lineage>
</organism>
<keyword evidence="1" id="KW-0645">Protease</keyword>
<dbReference type="Gene3D" id="3.40.350.10">
    <property type="entry name" value="Creatinase/prolidase N-terminal domain"/>
    <property type="match status" value="1"/>
</dbReference>
<keyword evidence="1" id="KW-0378">Hydrolase</keyword>
<dbReference type="InterPro" id="IPR029149">
    <property type="entry name" value="Creatin/AminoP/Spt16_N"/>
</dbReference>
<dbReference type="SUPFAM" id="SSF55920">
    <property type="entry name" value="Creatinase/aminopeptidase"/>
    <property type="match status" value="1"/>
</dbReference>
<protein>
    <submittedName>
        <fullName evidence="1">Xaa-Pro aminopeptidase</fullName>
    </submittedName>
</protein>
<dbReference type="EMBL" id="QGTR01000002">
    <property type="protein sequence ID" value="PWW01730.1"/>
    <property type="molecule type" value="Genomic_DNA"/>
</dbReference>
<evidence type="ECO:0000313" key="2">
    <source>
        <dbReference type="Proteomes" id="UP000246352"/>
    </source>
</evidence>
<dbReference type="Proteomes" id="UP000246352">
    <property type="component" value="Unassembled WGS sequence"/>
</dbReference>
<dbReference type="CDD" id="cd01066">
    <property type="entry name" value="APP_MetAP"/>
    <property type="match status" value="1"/>
</dbReference>
<keyword evidence="2" id="KW-1185">Reference proteome</keyword>
<gene>
    <name evidence="1" type="ORF">DFR52_102394</name>
</gene>
<evidence type="ECO:0000313" key="1">
    <source>
        <dbReference type="EMBL" id="PWW01730.1"/>
    </source>
</evidence>
<dbReference type="GO" id="GO:0004177">
    <property type="term" value="F:aminopeptidase activity"/>
    <property type="evidence" value="ECO:0007669"/>
    <property type="project" value="UniProtKB-KW"/>
</dbReference>
<reference evidence="1 2" key="1">
    <citation type="submission" date="2018-05" db="EMBL/GenBank/DDBJ databases">
        <title>Genomic Encyclopedia of Type Strains, Phase IV (KMG-IV): sequencing the most valuable type-strain genomes for metagenomic binning, comparative biology and taxonomic classification.</title>
        <authorList>
            <person name="Goeker M."/>
        </authorList>
    </citation>
    <scope>NUCLEOTIDE SEQUENCE [LARGE SCALE GENOMIC DNA]</scope>
    <source>
        <strain evidence="1 2">DSM 16791</strain>
    </source>
</reference>
<name>A0A317PQ66_9HYPH</name>
<dbReference type="SUPFAM" id="SSF53092">
    <property type="entry name" value="Creatinase/prolidase N-terminal domain"/>
    <property type="match status" value="1"/>
</dbReference>
<proteinExistence type="predicted"/>
<keyword evidence="1" id="KW-0031">Aminopeptidase</keyword>
<dbReference type="Gene3D" id="3.90.230.10">
    <property type="entry name" value="Creatinase/methionine aminopeptidase superfamily"/>
    <property type="match status" value="1"/>
</dbReference>
<comment type="caution">
    <text evidence="1">The sequence shown here is derived from an EMBL/GenBank/DDBJ whole genome shotgun (WGS) entry which is preliminary data.</text>
</comment>
<accession>A0A317PQ66</accession>